<reference evidence="2" key="1">
    <citation type="submission" date="2016-10" db="EMBL/GenBank/DDBJ databases">
        <authorList>
            <person name="Varghese N."/>
            <person name="Submissions S."/>
        </authorList>
    </citation>
    <scope>NUCLEOTIDE SEQUENCE [LARGE SCALE GENOMIC DNA]</scope>
    <source>
        <strain evidence="2">IBRC-M 10043</strain>
    </source>
</reference>
<dbReference type="RefSeq" id="WP_092662983.1">
    <property type="nucleotide sequence ID" value="NZ_FOCX01000023.1"/>
</dbReference>
<keyword evidence="2" id="KW-1185">Reference proteome</keyword>
<protein>
    <submittedName>
        <fullName evidence="1">Uncharacterized protein</fullName>
    </submittedName>
</protein>
<evidence type="ECO:0000313" key="1">
    <source>
        <dbReference type="EMBL" id="SEO91625.1"/>
    </source>
</evidence>
<name>A0A1H8TL96_9EURY</name>
<accession>A0A1H8TL96</accession>
<gene>
    <name evidence="1" type="ORF">SAMN05216388_102312</name>
</gene>
<organism evidence="1 2">
    <name type="scientific">Halorientalis persicus</name>
    <dbReference type="NCBI Taxonomy" id="1367881"/>
    <lineage>
        <taxon>Archaea</taxon>
        <taxon>Methanobacteriati</taxon>
        <taxon>Methanobacteriota</taxon>
        <taxon>Stenosarchaea group</taxon>
        <taxon>Halobacteria</taxon>
        <taxon>Halobacteriales</taxon>
        <taxon>Haloarculaceae</taxon>
        <taxon>Halorientalis</taxon>
    </lineage>
</organism>
<evidence type="ECO:0000313" key="2">
    <source>
        <dbReference type="Proteomes" id="UP000198775"/>
    </source>
</evidence>
<sequence length="62" mass="7133">MLDQIDDPERATLLRGLWQVYRFGLRVATAYRVFLSLVETLLTTFVATIVRLVEASIDIFTD</sequence>
<dbReference type="AlphaFoldDB" id="A0A1H8TL96"/>
<dbReference type="Proteomes" id="UP000198775">
    <property type="component" value="Unassembled WGS sequence"/>
</dbReference>
<dbReference type="OrthoDB" id="229929at2157"/>
<proteinExistence type="predicted"/>
<dbReference type="EMBL" id="FOCX01000023">
    <property type="protein sequence ID" value="SEO91625.1"/>
    <property type="molecule type" value="Genomic_DNA"/>
</dbReference>